<comment type="caution">
    <text evidence="1">The sequence shown here is derived from an EMBL/GenBank/DDBJ whole genome shotgun (WGS) entry which is preliminary data.</text>
</comment>
<dbReference type="PANTHER" id="PTHR12631">
    <property type="entry name" value="ALPHA-L-IDURONIDASE"/>
    <property type="match status" value="1"/>
</dbReference>
<dbReference type="InterPro" id="IPR051923">
    <property type="entry name" value="Glycosyl_Hydrolase_39"/>
</dbReference>
<dbReference type="EMBL" id="JANUHB010000002">
    <property type="protein sequence ID" value="MCS0808864.1"/>
    <property type="molecule type" value="Genomic_DNA"/>
</dbReference>
<dbReference type="InterPro" id="IPR017853">
    <property type="entry name" value="GH"/>
</dbReference>
<reference evidence="1 2" key="1">
    <citation type="submission" date="2022-08" db="EMBL/GenBank/DDBJ databases">
        <title>Reclassification of Massilia species as members of the genera Telluria, Duganella, Pseudoduganella, Mokoshia gen. nov. and Zemynaea gen. nov. using orthogonal and non-orthogonal genome-based approaches.</title>
        <authorList>
            <person name="Bowman J.P."/>
        </authorList>
    </citation>
    <scope>NUCLEOTIDE SEQUENCE [LARGE SCALE GENOMIC DNA]</scope>
    <source>
        <strain evidence="1 2">JCM 31605</strain>
    </source>
</reference>
<evidence type="ECO:0000313" key="2">
    <source>
        <dbReference type="Proteomes" id="UP001206126"/>
    </source>
</evidence>
<gene>
    <name evidence="1" type="ORF">NX774_13120</name>
</gene>
<proteinExistence type="predicted"/>
<dbReference type="SUPFAM" id="SSF51445">
    <property type="entry name" value="(Trans)glycosidases"/>
    <property type="match status" value="1"/>
</dbReference>
<sequence length="417" mass="49355">MTRKTMPNQNDKQIAHAFEPARLSRSFIFATGIENSSPTITGPGGKPVRIDEMDLSGHYHRWREDFQRVRELGIRCLRYGPPYYRTHVGPGQYDWSFADETFNELKRMRIQPIADLCHFGVPDWLGNFQNPDFPRYFAEYAGAFAKRFPWVRMFTPVNEMLVTAEFSARIGYWNEQRCDDRSFVTAVTHVVEANIRASEAICEACNPWFVQSESTRYYHPYNPDAVKHTAHLNERRFLTLDLNYSHAPSARMLEYLLDNGMAREKFNYFMDRHIWPSCVMGTDYYETNETIVYPDGSTDVCNVLGYYGLTRQYYTRFRLPIMHTETNQMQELRARHWLERQWANVLRLRQEGYPIIGFTWYSLTDQVDWDIGLRELRGHQNSNGLYDMDRKIRPAGEEYRRIVREWSDALAHSDIRF</sequence>
<dbReference type="Pfam" id="PF00232">
    <property type="entry name" value="Glyco_hydro_1"/>
    <property type="match status" value="1"/>
</dbReference>
<evidence type="ECO:0000313" key="1">
    <source>
        <dbReference type="EMBL" id="MCS0808864.1"/>
    </source>
</evidence>
<accession>A0ABT2DDB5</accession>
<keyword evidence="2" id="KW-1185">Reference proteome</keyword>
<protein>
    <submittedName>
        <fullName evidence="1">Family 1 glycosylhydrolase</fullName>
    </submittedName>
</protein>
<organism evidence="1 2">
    <name type="scientific">Massilia agilis</name>
    <dbReference type="NCBI Taxonomy" id="1811226"/>
    <lineage>
        <taxon>Bacteria</taxon>
        <taxon>Pseudomonadati</taxon>
        <taxon>Pseudomonadota</taxon>
        <taxon>Betaproteobacteria</taxon>
        <taxon>Burkholderiales</taxon>
        <taxon>Oxalobacteraceae</taxon>
        <taxon>Telluria group</taxon>
        <taxon>Massilia</taxon>
    </lineage>
</organism>
<dbReference type="RefSeq" id="WP_258822617.1">
    <property type="nucleotide sequence ID" value="NZ_JANUHB010000002.1"/>
</dbReference>
<dbReference type="InterPro" id="IPR001360">
    <property type="entry name" value="Glyco_hydro_1"/>
</dbReference>
<name>A0ABT2DDB5_9BURK</name>
<dbReference type="Proteomes" id="UP001206126">
    <property type="component" value="Unassembled WGS sequence"/>
</dbReference>
<dbReference type="PANTHER" id="PTHR12631:SF10">
    <property type="entry name" value="BETA-XYLOSIDASE-LIKE PROTEIN-RELATED"/>
    <property type="match status" value="1"/>
</dbReference>
<dbReference type="Gene3D" id="3.20.20.80">
    <property type="entry name" value="Glycosidases"/>
    <property type="match status" value="1"/>
</dbReference>